<proteinExistence type="predicted"/>
<dbReference type="EMBL" id="JBFPMW010000024">
    <property type="protein sequence ID" value="MFL9823048.1"/>
    <property type="molecule type" value="Genomic_DNA"/>
</dbReference>
<organism evidence="2 3">
    <name type="scientific">Tolypothrix campylonemoides VB511288_2</name>
    <dbReference type="NCBI Taxonomy" id="3232311"/>
    <lineage>
        <taxon>Bacteria</taxon>
        <taxon>Bacillati</taxon>
        <taxon>Cyanobacteriota</taxon>
        <taxon>Cyanophyceae</taxon>
        <taxon>Nostocales</taxon>
        <taxon>Tolypothrichaceae</taxon>
        <taxon>Tolypothrix</taxon>
    </lineage>
</organism>
<keyword evidence="1" id="KW-0732">Signal</keyword>
<evidence type="ECO:0000313" key="2">
    <source>
        <dbReference type="EMBL" id="MFL9823048.1"/>
    </source>
</evidence>
<gene>
    <name evidence="2" type="ORF">AB0756_39085</name>
</gene>
<sequence length="118" mass="13199">MNKLKPVWIIFISLVTLTSLSSNVRAQSDIFITQPQLPPTINTPALSIEQQMLQRNGSSIPRSTSIRRHIVKVTPKLKGALQKCNNAYISGYLGMSLRDPNRYIPPQVLQRARQCGAI</sequence>
<protein>
    <submittedName>
        <fullName evidence="2">Uncharacterized protein</fullName>
    </submittedName>
</protein>
<feature type="signal peptide" evidence="1">
    <location>
        <begin position="1"/>
        <end position="26"/>
    </location>
</feature>
<evidence type="ECO:0000256" key="1">
    <source>
        <dbReference type="SAM" id="SignalP"/>
    </source>
</evidence>
<accession>A0ABW8XMH0</accession>
<dbReference type="Proteomes" id="UP001629223">
    <property type="component" value="Unassembled WGS sequence"/>
</dbReference>
<comment type="caution">
    <text evidence="2">The sequence shown here is derived from an EMBL/GenBank/DDBJ whole genome shotgun (WGS) entry which is preliminary data.</text>
</comment>
<keyword evidence="3" id="KW-1185">Reference proteome</keyword>
<name>A0ABW8XMH0_9CYAN</name>
<evidence type="ECO:0000313" key="3">
    <source>
        <dbReference type="Proteomes" id="UP001629223"/>
    </source>
</evidence>
<feature type="chain" id="PRO_5046717128" evidence="1">
    <location>
        <begin position="27"/>
        <end position="118"/>
    </location>
</feature>
<dbReference type="RefSeq" id="WP_137986377.1">
    <property type="nucleotide sequence ID" value="NZ_JBFPMW010000024.1"/>
</dbReference>
<reference evidence="2 3" key="1">
    <citation type="submission" date="2024-07" db="EMBL/GenBank/DDBJ databases">
        <authorList>
            <person name="Tripathy S."/>
        </authorList>
    </citation>
    <scope>NUCLEOTIDE SEQUENCE [LARGE SCALE GENOMIC DNA]</scope>
    <source>
        <strain evidence="2 3">VB511288_2</strain>
    </source>
</reference>